<dbReference type="GO" id="GO:0005737">
    <property type="term" value="C:cytoplasm"/>
    <property type="evidence" value="ECO:0007669"/>
    <property type="project" value="TreeGrafter"/>
</dbReference>
<dbReference type="STRING" id="2018661.A0A2A2J9Z1"/>
<dbReference type="InterPro" id="IPR011993">
    <property type="entry name" value="PH-like_dom_sf"/>
</dbReference>
<feature type="domain" description="PID" evidence="2">
    <location>
        <begin position="22"/>
        <end position="160"/>
    </location>
</feature>
<name>A0A2A2J9Z1_9BILA</name>
<gene>
    <name evidence="3" type="ORF">WR25_16028</name>
</gene>
<dbReference type="PANTHER" id="PTHR47695">
    <property type="entry name" value="PID DOMAIN-CONTAINING PROTEIN"/>
    <property type="match status" value="1"/>
</dbReference>
<dbReference type="PANTHER" id="PTHR47695:SF3">
    <property type="entry name" value="PID DOMAIN-CONTAINING PROTEIN"/>
    <property type="match status" value="1"/>
</dbReference>
<dbReference type="SUPFAM" id="SSF50729">
    <property type="entry name" value="PH domain-like"/>
    <property type="match status" value="1"/>
</dbReference>
<dbReference type="PROSITE" id="PS01179">
    <property type="entry name" value="PID"/>
    <property type="match status" value="1"/>
</dbReference>
<dbReference type="AlphaFoldDB" id="A0A2A2J9Z1"/>
<feature type="compositionally biased region" description="Polar residues" evidence="1">
    <location>
        <begin position="415"/>
        <end position="429"/>
    </location>
</feature>
<feature type="region of interest" description="Disordered" evidence="1">
    <location>
        <begin position="412"/>
        <end position="436"/>
    </location>
</feature>
<proteinExistence type="predicted"/>
<dbReference type="Proteomes" id="UP000218231">
    <property type="component" value="Unassembled WGS sequence"/>
</dbReference>
<dbReference type="InterPro" id="IPR006020">
    <property type="entry name" value="PTB/PI_dom"/>
</dbReference>
<evidence type="ECO:0000313" key="3">
    <source>
        <dbReference type="EMBL" id="PAV58600.1"/>
    </source>
</evidence>
<comment type="caution">
    <text evidence="3">The sequence shown here is derived from an EMBL/GenBank/DDBJ whole genome shotgun (WGS) entry which is preliminary data.</text>
</comment>
<feature type="compositionally biased region" description="Basic and acidic residues" evidence="1">
    <location>
        <begin position="153"/>
        <end position="163"/>
    </location>
</feature>
<sequence length="436" mass="47324">MLKRGKKSTTNSSDPFRFQNNGVTYKGKLIGEQNVDAARGDQMCQEAMKAAKAAVKAANAHKTRINLQINIEGLKILDERSGAVLHNFPVSRISFIARDTADARAFGLVYGDGQGKYKFYGIKTAQSADHAVLAIRDMFQVVFEMKKKQIEQVKQQQENKEDGSPLTNSDSSMESCNGNGVAVANLLDLETELSHIEHNHIQQDPFSSFAFSQTNPFAAAAFEMSQTQGTPQIPQQQPVASFSTPFADPFVVQSSADSMADPFAVQQQSLNQFNAFASPQPQPVAPFSNPVIDWGVNENTAPAHQQATPTAWADNFANFGQDNSDSNIMKWDESAKKVTSLEEAFTKLVDMDALLAKPNDTKKNPFEHIINPPKASLNTLVGSGKTTPTPPLPLTAAHGALPSRIGCTVQPPAFPTSQPAAGITTTSDPFSDDFFR</sequence>
<evidence type="ECO:0000256" key="1">
    <source>
        <dbReference type="SAM" id="MobiDB-lite"/>
    </source>
</evidence>
<dbReference type="Pfam" id="PF00640">
    <property type="entry name" value="PID"/>
    <property type="match status" value="1"/>
</dbReference>
<organism evidence="3 4">
    <name type="scientific">Diploscapter pachys</name>
    <dbReference type="NCBI Taxonomy" id="2018661"/>
    <lineage>
        <taxon>Eukaryota</taxon>
        <taxon>Metazoa</taxon>
        <taxon>Ecdysozoa</taxon>
        <taxon>Nematoda</taxon>
        <taxon>Chromadorea</taxon>
        <taxon>Rhabditida</taxon>
        <taxon>Rhabditina</taxon>
        <taxon>Rhabditomorpha</taxon>
        <taxon>Rhabditoidea</taxon>
        <taxon>Rhabditidae</taxon>
        <taxon>Diploscapter</taxon>
    </lineage>
</organism>
<protein>
    <recommendedName>
        <fullName evidence="2">PID domain-containing protein</fullName>
    </recommendedName>
</protein>
<dbReference type="EMBL" id="LIAE01010569">
    <property type="protein sequence ID" value="PAV58600.1"/>
    <property type="molecule type" value="Genomic_DNA"/>
</dbReference>
<dbReference type="OrthoDB" id="10069833at2759"/>
<dbReference type="FunFam" id="2.30.29.30:FF:000262">
    <property type="entry name" value="Disabled, isoform F"/>
    <property type="match status" value="1"/>
</dbReference>
<feature type="compositionally biased region" description="Polar residues" evidence="1">
    <location>
        <begin position="165"/>
        <end position="174"/>
    </location>
</feature>
<dbReference type="SMART" id="SM00462">
    <property type="entry name" value="PTB"/>
    <property type="match status" value="1"/>
</dbReference>
<evidence type="ECO:0000313" key="4">
    <source>
        <dbReference type="Proteomes" id="UP000218231"/>
    </source>
</evidence>
<reference evidence="3 4" key="1">
    <citation type="journal article" date="2017" name="Curr. Biol.">
        <title>Genome architecture and evolution of a unichromosomal asexual nematode.</title>
        <authorList>
            <person name="Fradin H."/>
            <person name="Zegar C."/>
            <person name="Gutwein M."/>
            <person name="Lucas J."/>
            <person name="Kovtun M."/>
            <person name="Corcoran D."/>
            <person name="Baugh L.R."/>
            <person name="Kiontke K."/>
            <person name="Gunsalus K."/>
            <person name="Fitch D.H."/>
            <person name="Piano F."/>
        </authorList>
    </citation>
    <scope>NUCLEOTIDE SEQUENCE [LARGE SCALE GENOMIC DNA]</scope>
    <source>
        <strain evidence="3">PF1309</strain>
    </source>
</reference>
<keyword evidence="4" id="KW-1185">Reference proteome</keyword>
<dbReference type="Gene3D" id="2.30.29.30">
    <property type="entry name" value="Pleckstrin-homology domain (PH domain)/Phosphotyrosine-binding domain (PTB)"/>
    <property type="match status" value="1"/>
</dbReference>
<accession>A0A2A2J9Z1</accession>
<feature type="region of interest" description="Disordered" evidence="1">
    <location>
        <begin position="153"/>
        <end position="174"/>
    </location>
</feature>
<evidence type="ECO:0000259" key="2">
    <source>
        <dbReference type="PROSITE" id="PS01179"/>
    </source>
</evidence>